<sequence>MMAPPTVLEAIGTALRPVRAGRNRSRLAALAPPLSLGLSSSAFRDGGAMPDRYGGRGVGENLSPPLRWTGVPADTAALALAIEDEDVPLPRPLMHTVAVLDPTLDHLDEGSLQPGAPGIRFFKTPLGYGYSGPRPIPGHGAHHYRFYIFAVPRPIPDDVTTRHDLFRVIRDSATARGVLTGTYERP</sequence>
<dbReference type="Proteomes" id="UP000182227">
    <property type="component" value="Unassembled WGS sequence"/>
</dbReference>
<dbReference type="Gene3D" id="3.90.280.10">
    <property type="entry name" value="PEBP-like"/>
    <property type="match status" value="1"/>
</dbReference>
<dbReference type="CDD" id="cd00865">
    <property type="entry name" value="PEBP_bact_arch"/>
    <property type="match status" value="1"/>
</dbReference>
<protein>
    <submittedName>
        <fullName evidence="2">Phosphatidylethanolamine-binding protein</fullName>
    </submittedName>
</protein>
<dbReference type="PANTHER" id="PTHR30289:SF1">
    <property type="entry name" value="PEBP (PHOSPHATIDYLETHANOLAMINE-BINDING PROTEIN) FAMILY PROTEIN"/>
    <property type="match status" value="1"/>
</dbReference>
<dbReference type="EMBL" id="CTEF01000001">
    <property type="protein sequence ID" value="CQD11654.1"/>
    <property type="molecule type" value="Genomic_DNA"/>
</dbReference>
<gene>
    <name evidence="2" type="ORF">BN970_02361</name>
</gene>
<dbReference type="InterPro" id="IPR036610">
    <property type="entry name" value="PEBP-like_sf"/>
</dbReference>
<name>A0A0U1DAX2_9MYCO</name>
<comment type="similarity">
    <text evidence="1">Belongs to the UPF0098 family.</text>
</comment>
<evidence type="ECO:0000313" key="3">
    <source>
        <dbReference type="Proteomes" id="UP000182227"/>
    </source>
</evidence>
<dbReference type="Pfam" id="PF01161">
    <property type="entry name" value="PBP"/>
    <property type="match status" value="1"/>
</dbReference>
<accession>A0A0U1DAX2</accession>
<dbReference type="PANTHER" id="PTHR30289">
    <property type="entry name" value="UNCHARACTERIZED PROTEIN YBCL-RELATED"/>
    <property type="match status" value="1"/>
</dbReference>
<reference evidence="2 3" key="1">
    <citation type="submission" date="2015-03" db="EMBL/GenBank/DDBJ databases">
        <authorList>
            <person name="Murphy D."/>
        </authorList>
    </citation>
    <scope>NUCLEOTIDE SEQUENCE [LARGE SCALE GENOMIC DNA]</scope>
    <source>
        <strain evidence="2 3">D16</strain>
    </source>
</reference>
<dbReference type="SUPFAM" id="SSF49777">
    <property type="entry name" value="PEBP-like"/>
    <property type="match status" value="1"/>
</dbReference>
<evidence type="ECO:0000313" key="2">
    <source>
        <dbReference type="EMBL" id="CQD11654.1"/>
    </source>
</evidence>
<organism evidence="2 3">
    <name type="scientific">Mycolicibacterium conceptionense</name>
    <dbReference type="NCBI Taxonomy" id="451644"/>
    <lineage>
        <taxon>Bacteria</taxon>
        <taxon>Bacillati</taxon>
        <taxon>Actinomycetota</taxon>
        <taxon>Actinomycetes</taxon>
        <taxon>Mycobacteriales</taxon>
        <taxon>Mycobacteriaceae</taxon>
        <taxon>Mycolicibacterium</taxon>
    </lineage>
</organism>
<dbReference type="InterPro" id="IPR008914">
    <property type="entry name" value="PEBP"/>
</dbReference>
<evidence type="ECO:0000256" key="1">
    <source>
        <dbReference type="ARBA" id="ARBA00007120"/>
    </source>
</evidence>
<dbReference type="AlphaFoldDB" id="A0A0U1DAX2"/>
<dbReference type="InterPro" id="IPR005247">
    <property type="entry name" value="YbhB_YbcL/LppC-like"/>
</dbReference>
<proteinExistence type="inferred from homology"/>